<dbReference type="Proteomes" id="UP001146351">
    <property type="component" value="Unassembled WGS sequence"/>
</dbReference>
<name>A0A9W9I176_9EURO</name>
<evidence type="ECO:0000313" key="2">
    <source>
        <dbReference type="EMBL" id="KAJ5161593.1"/>
    </source>
</evidence>
<evidence type="ECO:0000313" key="3">
    <source>
        <dbReference type="Proteomes" id="UP001146351"/>
    </source>
</evidence>
<dbReference type="AlphaFoldDB" id="A0A9W9I176"/>
<keyword evidence="3" id="KW-1185">Reference proteome</keyword>
<feature type="repeat" description="RCC1" evidence="1">
    <location>
        <begin position="25"/>
        <end position="76"/>
    </location>
</feature>
<gene>
    <name evidence="2" type="ORF">N7492_006985</name>
</gene>
<dbReference type="PROSITE" id="PS50012">
    <property type="entry name" value="RCC1_3"/>
    <property type="match status" value="1"/>
</dbReference>
<accession>A0A9W9I176</accession>
<comment type="caution">
    <text evidence="2">The sequence shown here is derived from an EMBL/GenBank/DDBJ whole genome shotgun (WGS) entry which is preliminary data.</text>
</comment>
<dbReference type="InterPro" id="IPR000408">
    <property type="entry name" value="Reg_chr_condens"/>
</dbReference>
<proteinExistence type="predicted"/>
<dbReference type="EMBL" id="JAPQKO010000005">
    <property type="protein sequence ID" value="KAJ5161593.1"/>
    <property type="molecule type" value="Genomic_DNA"/>
</dbReference>
<protein>
    <submittedName>
        <fullName evidence="2">Uncharacterized protein</fullName>
    </submittedName>
</protein>
<organism evidence="2 3">
    <name type="scientific">Penicillium capsulatum</name>
    <dbReference type="NCBI Taxonomy" id="69766"/>
    <lineage>
        <taxon>Eukaryota</taxon>
        <taxon>Fungi</taxon>
        <taxon>Dikarya</taxon>
        <taxon>Ascomycota</taxon>
        <taxon>Pezizomycotina</taxon>
        <taxon>Eurotiomycetes</taxon>
        <taxon>Eurotiomycetidae</taxon>
        <taxon>Eurotiales</taxon>
        <taxon>Aspergillaceae</taxon>
        <taxon>Penicillium</taxon>
    </lineage>
</organism>
<evidence type="ECO:0000256" key="1">
    <source>
        <dbReference type="PROSITE-ProRule" id="PRU00235"/>
    </source>
</evidence>
<reference evidence="2" key="1">
    <citation type="submission" date="2022-11" db="EMBL/GenBank/DDBJ databases">
        <authorList>
            <person name="Petersen C."/>
        </authorList>
    </citation>
    <scope>NUCLEOTIDE SEQUENCE</scope>
    <source>
        <strain evidence="2">IBT 21917</strain>
    </source>
</reference>
<reference evidence="2" key="2">
    <citation type="journal article" date="2023" name="IMA Fungus">
        <title>Comparative genomic study of the Penicillium genus elucidates a diverse pangenome and 15 lateral gene transfer events.</title>
        <authorList>
            <person name="Petersen C."/>
            <person name="Sorensen T."/>
            <person name="Nielsen M.R."/>
            <person name="Sondergaard T.E."/>
            <person name="Sorensen J.L."/>
            <person name="Fitzpatrick D.A."/>
            <person name="Frisvad J.C."/>
            <person name="Nielsen K.L."/>
        </authorList>
    </citation>
    <scope>NUCLEOTIDE SEQUENCE</scope>
    <source>
        <strain evidence="2">IBT 21917</strain>
    </source>
</reference>
<sequence length="198" mass="21931">MDDIFDKFIELARPKPDANGHLSDLDVHAWGTGSEGTLGMADGVGDSMEFVIPDAFMNLAVHALAAAGHSICVNRDCEVNHLPIDQQPATVHYDFVKDSKIWGPLRLYTKSSIIWWVPDPTPTLPIADDAHYMLTNNPRLPPKSPLPHDGPGGPYTDLYTVRIEAECLYRGRAFALLSRLSACQYLRRLLGGVTRSYE</sequence>
<dbReference type="OrthoDB" id="4499271at2759"/>